<keyword evidence="5 6" id="KW-0472">Membrane</keyword>
<keyword evidence="3 6" id="KW-0812">Transmembrane</keyword>
<keyword evidence="8" id="KW-1185">Reference proteome</keyword>
<evidence type="ECO:0000256" key="3">
    <source>
        <dbReference type="ARBA" id="ARBA00022692"/>
    </source>
</evidence>
<evidence type="ECO:0000313" key="7">
    <source>
        <dbReference type="EMBL" id="NEX48141.1"/>
    </source>
</evidence>
<reference evidence="7 8" key="1">
    <citation type="submission" date="2020-02" db="EMBL/GenBank/DDBJ databases">
        <title>Rhodobacter algicola sp. nov., isolated from microalga culture.</title>
        <authorList>
            <person name="Park C.-Y."/>
        </authorList>
    </citation>
    <scope>NUCLEOTIDE SEQUENCE [LARGE SCALE GENOMIC DNA]</scope>
    <source>
        <strain evidence="7 8">ETT8</strain>
    </source>
</reference>
<evidence type="ECO:0000256" key="4">
    <source>
        <dbReference type="ARBA" id="ARBA00022989"/>
    </source>
</evidence>
<dbReference type="AlphaFoldDB" id="A0A6B3RRM8"/>
<evidence type="ECO:0000256" key="5">
    <source>
        <dbReference type="ARBA" id="ARBA00023136"/>
    </source>
</evidence>
<proteinExistence type="predicted"/>
<comment type="subcellular location">
    <subcellularLocation>
        <location evidence="1">Cell membrane</location>
        <topology evidence="1">Multi-pass membrane protein</topology>
    </subcellularLocation>
</comment>
<evidence type="ECO:0000256" key="1">
    <source>
        <dbReference type="ARBA" id="ARBA00004651"/>
    </source>
</evidence>
<evidence type="ECO:0000313" key="8">
    <source>
        <dbReference type="Proteomes" id="UP000481421"/>
    </source>
</evidence>
<feature type="transmembrane region" description="Helical" evidence="6">
    <location>
        <begin position="126"/>
        <end position="146"/>
    </location>
</feature>
<keyword evidence="2" id="KW-1003">Cell membrane</keyword>
<feature type="transmembrane region" description="Helical" evidence="6">
    <location>
        <begin position="26"/>
        <end position="47"/>
    </location>
</feature>
<gene>
    <name evidence="7" type="ORF">G3572_18180</name>
</gene>
<protein>
    <submittedName>
        <fullName evidence="7">Phosphate-starvation-inducible PsiE family protein</fullName>
    </submittedName>
</protein>
<name>A0A6B3RRM8_9RHOB</name>
<dbReference type="EMBL" id="JAAIKE010000008">
    <property type="protein sequence ID" value="NEX48141.1"/>
    <property type="molecule type" value="Genomic_DNA"/>
</dbReference>
<evidence type="ECO:0000256" key="2">
    <source>
        <dbReference type="ARBA" id="ARBA00022475"/>
    </source>
</evidence>
<dbReference type="Proteomes" id="UP000481421">
    <property type="component" value="Unassembled WGS sequence"/>
</dbReference>
<feature type="transmembrane region" description="Helical" evidence="6">
    <location>
        <begin position="67"/>
        <end position="85"/>
    </location>
</feature>
<dbReference type="GO" id="GO:0005886">
    <property type="term" value="C:plasma membrane"/>
    <property type="evidence" value="ECO:0007669"/>
    <property type="project" value="UniProtKB-SubCell"/>
</dbReference>
<organism evidence="7 8">
    <name type="scientific">Pseudotabrizicola algicola</name>
    <dbReference type="NCBI Taxonomy" id="2709381"/>
    <lineage>
        <taxon>Bacteria</taxon>
        <taxon>Pseudomonadati</taxon>
        <taxon>Pseudomonadota</taxon>
        <taxon>Alphaproteobacteria</taxon>
        <taxon>Rhodobacterales</taxon>
        <taxon>Paracoccaceae</taxon>
        <taxon>Pseudotabrizicola</taxon>
    </lineage>
</organism>
<dbReference type="Pfam" id="PF06146">
    <property type="entry name" value="PsiE"/>
    <property type="match status" value="1"/>
</dbReference>
<dbReference type="InterPro" id="IPR020948">
    <property type="entry name" value="P_starv_induced_PsiE-like"/>
</dbReference>
<comment type="caution">
    <text evidence="7">The sequence shown here is derived from an EMBL/GenBank/DDBJ whole genome shotgun (WGS) entry which is preliminary data.</text>
</comment>
<dbReference type="RefSeq" id="WP_164614558.1">
    <property type="nucleotide sequence ID" value="NZ_JAAIKE010000008.1"/>
</dbReference>
<sequence>MSMRSDWNSFLDRWAILSLYQRFEQVATLTLSFLLIVVILASIWNLFIRIFFDLVLTGSLDPTDFQSFQTVFGAIFTVIIALEFKRSIIVSLETHDTVFHVRIVVLVALLALLRKFIILDLSKTDAATLAALGFSTLALGGLFWIIRQQDETRVAAQEIKADIGKD</sequence>
<keyword evidence="4 6" id="KW-1133">Transmembrane helix</keyword>
<evidence type="ECO:0000256" key="6">
    <source>
        <dbReference type="SAM" id="Phobius"/>
    </source>
</evidence>
<feature type="transmembrane region" description="Helical" evidence="6">
    <location>
        <begin position="97"/>
        <end position="114"/>
    </location>
</feature>
<accession>A0A6B3RRM8</accession>